<keyword evidence="3" id="KW-0805">Transcription regulation</keyword>
<dbReference type="GO" id="GO:0000981">
    <property type="term" value="F:DNA-binding transcription factor activity, RNA polymerase II-specific"/>
    <property type="evidence" value="ECO:0007669"/>
    <property type="project" value="InterPro"/>
</dbReference>
<dbReference type="PANTHER" id="PTHR31845:SF39">
    <property type="entry name" value="TRANSCRIPTION FACTOR PBCR-RELATED"/>
    <property type="match status" value="1"/>
</dbReference>
<dbReference type="InterPro" id="IPR001138">
    <property type="entry name" value="Zn2Cys6_DnaBD"/>
</dbReference>
<dbReference type="InterPro" id="IPR051089">
    <property type="entry name" value="prtT"/>
</dbReference>
<dbReference type="PROSITE" id="PS50048">
    <property type="entry name" value="ZN2_CY6_FUNGAL_2"/>
    <property type="match status" value="1"/>
</dbReference>
<comment type="subcellular location">
    <subcellularLocation>
        <location evidence="1">Nucleus</location>
    </subcellularLocation>
</comment>
<keyword evidence="5" id="KW-0804">Transcription</keyword>
<keyword evidence="7" id="KW-1133">Transmembrane helix</keyword>
<accession>A0A163BIN3</accession>
<dbReference type="GO" id="GO:0008270">
    <property type="term" value="F:zinc ion binding"/>
    <property type="evidence" value="ECO:0007669"/>
    <property type="project" value="InterPro"/>
</dbReference>
<dbReference type="GO" id="GO:0000976">
    <property type="term" value="F:transcription cis-regulatory region binding"/>
    <property type="evidence" value="ECO:0007669"/>
    <property type="project" value="TreeGrafter"/>
</dbReference>
<dbReference type="InterPro" id="IPR007219">
    <property type="entry name" value="XnlR_reg_dom"/>
</dbReference>
<evidence type="ECO:0000313" key="9">
    <source>
        <dbReference type="EMBL" id="KZM21791.1"/>
    </source>
</evidence>
<keyword evidence="4" id="KW-0238">DNA-binding</keyword>
<dbReference type="Proteomes" id="UP000076837">
    <property type="component" value="Unassembled WGS sequence"/>
</dbReference>
<evidence type="ECO:0000256" key="4">
    <source>
        <dbReference type="ARBA" id="ARBA00023125"/>
    </source>
</evidence>
<dbReference type="CDD" id="cd12148">
    <property type="entry name" value="fungal_TF_MHR"/>
    <property type="match status" value="1"/>
</dbReference>
<dbReference type="Gene3D" id="4.10.240.10">
    <property type="entry name" value="Zn(2)-C6 fungal-type DNA-binding domain"/>
    <property type="match status" value="1"/>
</dbReference>
<keyword evidence="7" id="KW-0472">Membrane</keyword>
<protein>
    <submittedName>
        <fullName evidence="9">DNA binding</fullName>
    </submittedName>
</protein>
<organism evidence="9 10">
    <name type="scientific">Didymella rabiei</name>
    <name type="common">Chickpea ascochyta blight fungus</name>
    <name type="synonym">Mycosphaerella rabiei</name>
    <dbReference type="NCBI Taxonomy" id="5454"/>
    <lineage>
        <taxon>Eukaryota</taxon>
        <taxon>Fungi</taxon>
        <taxon>Dikarya</taxon>
        <taxon>Ascomycota</taxon>
        <taxon>Pezizomycotina</taxon>
        <taxon>Dothideomycetes</taxon>
        <taxon>Pleosporomycetidae</taxon>
        <taxon>Pleosporales</taxon>
        <taxon>Pleosporineae</taxon>
        <taxon>Didymellaceae</taxon>
        <taxon>Ascochyta</taxon>
    </lineage>
</organism>
<dbReference type="GO" id="GO:0005634">
    <property type="term" value="C:nucleus"/>
    <property type="evidence" value="ECO:0007669"/>
    <property type="project" value="UniProtKB-SubCell"/>
</dbReference>
<evidence type="ECO:0000256" key="2">
    <source>
        <dbReference type="ARBA" id="ARBA00022723"/>
    </source>
</evidence>
<reference evidence="9 10" key="1">
    <citation type="journal article" date="2016" name="Sci. Rep.">
        <title>Draft genome sequencing and secretome analysis of fungal phytopathogen Ascochyta rabiei provides insight into the necrotrophic effector repertoire.</title>
        <authorList>
            <person name="Verma S."/>
            <person name="Gazara R.K."/>
            <person name="Nizam S."/>
            <person name="Parween S."/>
            <person name="Chattopadhyay D."/>
            <person name="Verma P.K."/>
        </authorList>
    </citation>
    <scope>NUCLEOTIDE SEQUENCE [LARGE SCALE GENOMIC DNA]</scope>
    <source>
        <strain evidence="9 10">ArDII</strain>
    </source>
</reference>
<dbReference type="SMART" id="SM00066">
    <property type="entry name" value="GAL4"/>
    <property type="match status" value="1"/>
</dbReference>
<keyword evidence="6" id="KW-0539">Nucleus</keyword>
<dbReference type="PANTHER" id="PTHR31845">
    <property type="entry name" value="FINGER DOMAIN PROTEIN, PUTATIVE-RELATED"/>
    <property type="match status" value="1"/>
</dbReference>
<dbReference type="STRING" id="5454.A0A163BIN3"/>
<dbReference type="Pfam" id="PF00172">
    <property type="entry name" value="Zn_clus"/>
    <property type="match status" value="1"/>
</dbReference>
<keyword evidence="2" id="KW-0479">Metal-binding</keyword>
<gene>
    <name evidence="9" type="ORF">ST47_g7057</name>
</gene>
<dbReference type="AlphaFoldDB" id="A0A163BIN3"/>
<evidence type="ECO:0000256" key="7">
    <source>
        <dbReference type="SAM" id="Phobius"/>
    </source>
</evidence>
<evidence type="ECO:0000313" key="10">
    <source>
        <dbReference type="Proteomes" id="UP000076837"/>
    </source>
</evidence>
<dbReference type="EMBL" id="JYNV01000240">
    <property type="protein sequence ID" value="KZM21791.1"/>
    <property type="molecule type" value="Genomic_DNA"/>
</dbReference>
<dbReference type="Pfam" id="PF04082">
    <property type="entry name" value="Fungal_trans"/>
    <property type="match status" value="1"/>
</dbReference>
<dbReference type="SUPFAM" id="SSF57701">
    <property type="entry name" value="Zn2/Cys6 DNA-binding domain"/>
    <property type="match status" value="1"/>
</dbReference>
<evidence type="ECO:0000256" key="6">
    <source>
        <dbReference type="ARBA" id="ARBA00023242"/>
    </source>
</evidence>
<comment type="caution">
    <text evidence="9">The sequence shown here is derived from an EMBL/GenBank/DDBJ whole genome shotgun (WGS) entry which is preliminary data.</text>
</comment>
<evidence type="ECO:0000259" key="8">
    <source>
        <dbReference type="PROSITE" id="PS50048"/>
    </source>
</evidence>
<dbReference type="GO" id="GO:0006351">
    <property type="term" value="P:DNA-templated transcription"/>
    <property type="evidence" value="ECO:0007669"/>
    <property type="project" value="InterPro"/>
</dbReference>
<evidence type="ECO:0000256" key="5">
    <source>
        <dbReference type="ARBA" id="ARBA00023163"/>
    </source>
</evidence>
<keyword evidence="7" id="KW-0812">Transmembrane</keyword>
<dbReference type="PROSITE" id="PS00463">
    <property type="entry name" value="ZN2_CY6_FUNGAL_1"/>
    <property type="match status" value="1"/>
</dbReference>
<proteinExistence type="predicted"/>
<feature type="transmembrane region" description="Helical" evidence="7">
    <location>
        <begin position="782"/>
        <end position="807"/>
    </location>
</feature>
<dbReference type="InterPro" id="IPR036864">
    <property type="entry name" value="Zn2-C6_fun-type_DNA-bd_sf"/>
</dbReference>
<evidence type="ECO:0000256" key="3">
    <source>
        <dbReference type="ARBA" id="ARBA00023015"/>
    </source>
</evidence>
<feature type="domain" description="Zn(2)-C6 fungal-type" evidence="8">
    <location>
        <begin position="367"/>
        <end position="398"/>
    </location>
</feature>
<sequence length="887" mass="99161">MEHYAPHPSSQFEGFYSKFDFESGAHIALIICSVPKASTRPHMVSFTYYPKSGSPIFQREEFVDSIERNITDTSSNAFELRIPGIGYMAVHANGTTSYRLSAPEWSLEADSDSVTTWRADKNTPEGWMINLPLPLHWHVHSINSPCSFVLSIPPLGDDHPVADRKGRGHIHQEKNWANSFPDAHMWVQAFNTNDQTGVCLAGGKIMGQTAYMLGYRSNDLVLDFVPPFSVSYLNMPFLSPFMSVDIDWETRSFSISVSNYVNKLELKARAPKEPGWFGLASPFPDGHRPNFCRESFIATIDVTIYESEGCHQCHATAPRLHERDLYHSNCQSTLPSASNTIEKNGALSSIPMAFLDRTGSTRKRSRACEECHRLKIKCDVSTSLGGTCERCSRTNLECIPAAPRLQRNRINELEVQIQELRKALRKQSSSTSPSSSLEDYDAAVLAFLDARIPPSKQQKLLSLYAHHAGAAWPVVRLPMKLNYIRARSPVLLLSVVVFSVTQNAQGTELEVHDELVRETMRILGDEVISKGQRSLELVQALLVATFWSKSTRKGQQVSCYQLVQLATDMAIDLGIAGPLLQPSPAAYFSMHEDPTSFEARRTWLACFVALSTSSISTRRPIAVSWDAHHRECLLHLESTGDPSDILLCQIVRIIQLVDEISNCLCLCQSAVFVDGNDYNTYATVKHLKSKVDAWVAQIPPSLASSQTLKVWQHVAMVYIYELVLHTPTNKASFAAPFIPGRIIVKDFPKPANIIPFLQTALEALIQHCHAVINTATEMDPTLILGLPTFCFAPTVLYSLFVLVNLLVASTDPTNTYGQCLSKDNFRIEQCGLKLRMLTAHMTSLDPAMSCFTTRLFDATSWLEQWYGDYSTILGRYETNLLKDTEMT</sequence>
<evidence type="ECO:0000256" key="1">
    <source>
        <dbReference type="ARBA" id="ARBA00004123"/>
    </source>
</evidence>
<dbReference type="CDD" id="cd00067">
    <property type="entry name" value="GAL4"/>
    <property type="match status" value="1"/>
</dbReference>
<name>A0A163BIN3_DIDRA</name>
<keyword evidence="10" id="KW-1185">Reference proteome</keyword>